<evidence type="ECO:0000313" key="1">
    <source>
        <dbReference type="EMBL" id="TVO33327.1"/>
    </source>
</evidence>
<comment type="caution">
    <text evidence="1">The sequence shown here is derived from an EMBL/GenBank/DDBJ whole genome shotgun (WGS) entry which is preliminary data.</text>
</comment>
<dbReference type="OrthoDB" id="9757917at2"/>
<sequence>MIQVNGLVDDIDKLRSEPLSNQRLKDKARILLDQFKPNNLEEELLREQTNFDIQEVSISALERVIYRKVKNDILRIKIEDLPLEKNDVDIIIANGGAGKSSVIWSLGNLILRETKYIPIYIAIRDFSSIDEINKFVVDMFNGKNLKELSELEKVVFLFDGVSEISDGVNQESEIRKILSFINSSKVILTSRPISQTINARYWNLELLDSEQVNHYLKSYGLESSDVDASLFQILSYPLMLILYIASNAKLKSKAELFQEYFYRITYDFNSTTNLLKSLSITSLELELRSKKSNWATFESVFKERYKECANESFNYQITSLGIFNKRAGTIEPIHDLYWEWLIGCGIFFKWDEIKNDVVRNFRLRKSAYISLGTSLIKPPSESDVIKLISYDIVLASHFVKNLKELSSYSKLLRCFESELITKLESKIESDIYRAIQAVFISRCEKLLHYALDKIDSLYKSGFRLNGLIEVIPSGFIWENKDFLIDHLNSGKSSYIVSNVIEKSNFSGWASWVEELYLNGKISFDSALKVYFSSSDRLPKWLVGHLAQFIIDSKYYYLRHAAERGSNKELACWLYENIDVLLPEGKKGSSSFWDINNTLVNCGDEKLFNKISQDFYKLSSTHQEYLSYCFEKIDSKWIISIKINLLSSSVSMHVKSKLFDLLSVHFSDEELRVWACSDDIDISDLGWKSLARRKGLDILDEILNNLPESFGGIHKIPTLRALSEIKELPESVAPILIKKIGSPMQPMATESFIVAMANIKPNGILTILNWIQSNPFIFGSYHFEQFLNALKRWSKETGMKIMVDFDGNKLRIEEYFLFLQLSNNNSNEISEWIRLSLEHSENFFILEQVALSIANKIDSSRDLNRIKIKSYNNSVFSVLTNKFGLVDAYELHKDCLGMLSSAVIIEIFLEISEKSTRDVSSFLYRLSMSSRRANQSYYLTIIETSLKLKLLNDENINYLCEILSPLSEEELINILSPYLQENENIVINLTRLLEERIGRLLLNESNEFLVYD</sequence>
<dbReference type="AlphaFoldDB" id="A0A557NY37"/>
<organism evidence="1 2">
    <name type="scientific">Vibrio algivorus</name>
    <dbReference type="NCBI Taxonomy" id="1667024"/>
    <lineage>
        <taxon>Bacteria</taxon>
        <taxon>Pseudomonadati</taxon>
        <taxon>Pseudomonadota</taxon>
        <taxon>Gammaproteobacteria</taxon>
        <taxon>Vibrionales</taxon>
        <taxon>Vibrionaceae</taxon>
        <taxon>Vibrio</taxon>
    </lineage>
</organism>
<dbReference type="InterPro" id="IPR027417">
    <property type="entry name" value="P-loop_NTPase"/>
</dbReference>
<dbReference type="SUPFAM" id="SSF52540">
    <property type="entry name" value="P-loop containing nucleoside triphosphate hydrolases"/>
    <property type="match status" value="1"/>
</dbReference>
<dbReference type="RefSeq" id="WP_144388985.1">
    <property type="nucleotide sequence ID" value="NZ_CANNCB010000047.1"/>
</dbReference>
<protein>
    <recommendedName>
        <fullName evidence="3">NACHT domain-containing protein</fullName>
    </recommendedName>
</protein>
<name>A0A557NY37_9VIBR</name>
<dbReference type="Proteomes" id="UP000319828">
    <property type="component" value="Unassembled WGS sequence"/>
</dbReference>
<gene>
    <name evidence="1" type="ORF">FOF44_15690</name>
</gene>
<proteinExistence type="predicted"/>
<accession>A0A557NY37</accession>
<reference evidence="1 2" key="1">
    <citation type="submission" date="2019-07" db="EMBL/GenBank/DDBJ databases">
        <title>The draft genome sequence of Vibrio algivorus M1486.</title>
        <authorList>
            <person name="Meng X."/>
        </authorList>
    </citation>
    <scope>NUCLEOTIDE SEQUENCE [LARGE SCALE GENOMIC DNA]</scope>
    <source>
        <strain evidence="1 2">M1486</strain>
    </source>
</reference>
<dbReference type="EMBL" id="VMKJ01000044">
    <property type="protein sequence ID" value="TVO33327.1"/>
    <property type="molecule type" value="Genomic_DNA"/>
</dbReference>
<dbReference type="Gene3D" id="3.40.50.300">
    <property type="entry name" value="P-loop containing nucleotide triphosphate hydrolases"/>
    <property type="match status" value="1"/>
</dbReference>
<evidence type="ECO:0008006" key="3">
    <source>
        <dbReference type="Google" id="ProtNLM"/>
    </source>
</evidence>
<evidence type="ECO:0000313" key="2">
    <source>
        <dbReference type="Proteomes" id="UP000319828"/>
    </source>
</evidence>